<dbReference type="KEGG" id="vg:30999422"/>
<evidence type="ECO:0000313" key="3">
    <source>
        <dbReference type="Proteomes" id="UP000202182"/>
    </source>
</evidence>
<protein>
    <recommendedName>
        <fullName evidence="4">Protein UL95</fullName>
    </recommendedName>
</protein>
<evidence type="ECO:0000256" key="1">
    <source>
        <dbReference type="ARBA" id="ARBA00006002"/>
    </source>
</evidence>
<dbReference type="Proteomes" id="UP000202182">
    <property type="component" value="Segment"/>
</dbReference>
<evidence type="ECO:0000313" key="2">
    <source>
        <dbReference type="EMBL" id="APZ76296.1"/>
    </source>
</evidence>
<dbReference type="EMBL" id="KY355735">
    <property type="protein sequence ID" value="APZ76296.1"/>
    <property type="molecule type" value="Genomic_DNA"/>
</dbReference>
<comment type="similarity">
    <text evidence="1">Belongs to the herpesviridae UL95 family.</text>
</comment>
<dbReference type="OrthoDB" id="9587at10239"/>
<dbReference type="Pfam" id="PF03038">
    <property type="entry name" value="Herpes_UL95"/>
    <property type="match status" value="1"/>
</dbReference>
<accession>A0A1P8VIW5</accession>
<proteinExistence type="inferred from homology"/>
<name>A0A1P8VIW5_9BETA</name>
<dbReference type="InterPro" id="IPR004280">
    <property type="entry name" value="Herpes_UL95"/>
</dbReference>
<gene>
    <name evidence="2" type="primary">ORF81</name>
    <name evidence="2" type="ORF">MRV_0085</name>
</gene>
<organism evidence="2">
    <name type="scientific">Murid betaherpesvirus 3</name>
    <dbReference type="NCBI Taxonomy" id="2560603"/>
    <lineage>
        <taxon>Viruses</taxon>
        <taxon>Duplodnaviria</taxon>
        <taxon>Heunggongvirae</taxon>
        <taxon>Peploviricota</taxon>
        <taxon>Herviviricetes</taxon>
        <taxon>Herpesvirales</taxon>
        <taxon>Orthoherpesviridae</taxon>
        <taxon>Betaherpesvirinae</taxon>
        <taxon>Roseolovirus</taxon>
        <taxon>Roseolovirus muridbeta3</taxon>
    </lineage>
</organism>
<sequence>MTDTTLCTVYETVNNITDEDFSESVKTALEVCNNVSPQTKLRLIETPTNNFVLVTNVLPTDNNENNQDYKKLNISSALNNLSNSFTEKKKYKIKEFSNQGVNKVLNSETLLSGSYIIYKKHALERALSLDKSDIIDDILKYIDTPGILSHNNVCDSECLFWMLFCGPQSFCQSDDCFGYQVSKFKTAFPVLLPPFMYEKQKTYTTIFNLAEAYVHTWYKDYDVKNDKFLNDKMKERIQQLLLELKHKFMDDDINLWGTTSQMCFFCTIYKQNKLSLDCAKSNCENSLFCPIILKDCTFIHTTVAVSHVLPGSRSAFFFPIYDINKLLNALEFKEGKVTIRY</sequence>
<evidence type="ECO:0008006" key="4">
    <source>
        <dbReference type="Google" id="ProtNLM"/>
    </source>
</evidence>
<keyword evidence="3" id="KW-1185">Reference proteome</keyword>
<reference evidence="2" key="1">
    <citation type="submission" date="2016-12" db="EMBL/GenBank/DDBJ databases">
        <title>A murine herpesvirus closely related to ubiquitous human herpesviruses causes T-cell depletion.</title>
        <authorList>
            <person name="Patel S.J."/>
            <person name="Zhao G."/>
            <person name="Penna V.R."/>
            <person name="Park E."/>
            <person name="Lauron E.J."/>
            <person name="Harvey I.B."/>
            <person name="Beatty W.L."/>
            <person name="Plougastel-Douglas B."/>
            <person name="Poursine-Laurent J."/>
            <person name="Fremont D.H."/>
            <person name="Wang D."/>
            <person name="Yokoyama W.M."/>
        </authorList>
    </citation>
    <scope>NUCLEOTIDE SEQUENCE [LARGE SCALE GENOMIC DNA]</scope>
    <source>
        <strain evidence="2">YOK1</strain>
    </source>
</reference>